<proteinExistence type="predicted"/>
<evidence type="ECO:0000313" key="3">
    <source>
        <dbReference type="Proteomes" id="UP000005926"/>
    </source>
</evidence>
<keyword evidence="1" id="KW-1133">Transmembrane helix</keyword>
<evidence type="ECO:0000313" key="2">
    <source>
        <dbReference type="EMBL" id="EEW37476.1"/>
    </source>
</evidence>
<reference evidence="2 3" key="1">
    <citation type="submission" date="2009-08" db="EMBL/GenBank/DDBJ databases">
        <authorList>
            <person name="Muzny D."/>
            <person name="Qin X."/>
            <person name="Deng J."/>
            <person name="Jiang H."/>
            <person name="Liu Y."/>
            <person name="Qu J."/>
            <person name="Song X.-Z."/>
            <person name="Zhang L."/>
            <person name="Thornton R."/>
            <person name="Coyle M."/>
            <person name="Francisco L."/>
            <person name="Jackson L."/>
            <person name="Javaid M."/>
            <person name="Korchina V."/>
            <person name="Kovar C."/>
            <person name="Mata R."/>
            <person name="Mathew T."/>
            <person name="Ngo R."/>
            <person name="Nguyen L."/>
            <person name="Nguyen N."/>
            <person name="Okwuonu G."/>
            <person name="Ongeri F."/>
            <person name="Pham C."/>
            <person name="Simmons D."/>
            <person name="Wilczek-Boney K."/>
            <person name="Hale W."/>
            <person name="Jakkamsetti A."/>
            <person name="Pham P."/>
            <person name="Ruth R."/>
            <person name="San Lucas F."/>
            <person name="Warren J."/>
            <person name="Zhang J."/>
            <person name="Zhao Z."/>
            <person name="Zhou C."/>
            <person name="Zhu D."/>
            <person name="Lee S."/>
            <person name="Bess C."/>
            <person name="Blankenburg K."/>
            <person name="Forbes L."/>
            <person name="Fu Q."/>
            <person name="Gubbala S."/>
            <person name="Hirani K."/>
            <person name="Jayaseelan J.C."/>
            <person name="Lara F."/>
            <person name="Munidasa M."/>
            <person name="Palculict T."/>
            <person name="Patil S."/>
            <person name="Pu L.-L."/>
            <person name="Saada N."/>
            <person name="Tang L."/>
            <person name="Weissenberger G."/>
            <person name="Zhu Y."/>
            <person name="Hemphill L."/>
            <person name="Shang Y."/>
            <person name="Youmans B."/>
            <person name="Ayvaz T."/>
            <person name="Ross M."/>
            <person name="Santibanez J."/>
            <person name="Aqrawi P."/>
            <person name="Gross S."/>
            <person name="Joshi V."/>
            <person name="Fowler G."/>
            <person name="Nazareth L."/>
            <person name="Reid J."/>
            <person name="Worley K."/>
            <person name="Petrosino J."/>
            <person name="Highlander S."/>
            <person name="Gibbs R."/>
        </authorList>
    </citation>
    <scope>NUCLEOTIDE SEQUENCE [LARGE SCALE GENOMIC DNA]</scope>
    <source>
        <strain evidence="2 3">ATCC 49175</strain>
    </source>
</reference>
<dbReference type="HOGENOM" id="CLU_3234209_0_0_9"/>
<organism evidence="2 3">
    <name type="scientific">Granulicatella adiacens ATCC 49175</name>
    <dbReference type="NCBI Taxonomy" id="638301"/>
    <lineage>
        <taxon>Bacteria</taxon>
        <taxon>Bacillati</taxon>
        <taxon>Bacillota</taxon>
        <taxon>Bacilli</taxon>
        <taxon>Lactobacillales</taxon>
        <taxon>Carnobacteriaceae</taxon>
        <taxon>Granulicatella</taxon>
    </lineage>
</organism>
<sequence>MLAKKKRNLSTVEKITRVVAVLMLIGTLGAIVLQVALTILNYK</sequence>
<keyword evidence="1" id="KW-0472">Membrane</keyword>
<comment type="caution">
    <text evidence="2">The sequence shown here is derived from an EMBL/GenBank/DDBJ whole genome shotgun (WGS) entry which is preliminary data.</text>
</comment>
<dbReference type="Pfam" id="PF13253">
    <property type="entry name" value="DUF4044"/>
    <property type="match status" value="1"/>
</dbReference>
<evidence type="ECO:0008006" key="4">
    <source>
        <dbReference type="Google" id="ProtNLM"/>
    </source>
</evidence>
<keyword evidence="1" id="KW-0812">Transmembrane</keyword>
<feature type="transmembrane region" description="Helical" evidence="1">
    <location>
        <begin position="21"/>
        <end position="42"/>
    </location>
</feature>
<dbReference type="InterPro" id="IPR025270">
    <property type="entry name" value="DUF4044"/>
</dbReference>
<accession>C8NFZ0</accession>
<dbReference type="Proteomes" id="UP000005926">
    <property type="component" value="Unassembled WGS sequence"/>
</dbReference>
<name>C8NFZ0_9LACT</name>
<dbReference type="AlphaFoldDB" id="C8NFZ0"/>
<gene>
    <name evidence="2" type="ORF">HMPREF0444_0835</name>
</gene>
<evidence type="ECO:0000256" key="1">
    <source>
        <dbReference type="SAM" id="Phobius"/>
    </source>
</evidence>
<protein>
    <recommendedName>
        <fullName evidence="4">DUF4044 domain-containing protein</fullName>
    </recommendedName>
</protein>
<dbReference type="EMBL" id="ACKZ01000016">
    <property type="protein sequence ID" value="EEW37476.1"/>
    <property type="molecule type" value="Genomic_DNA"/>
</dbReference>
<keyword evidence="3" id="KW-1185">Reference proteome</keyword>